<evidence type="ECO:0000256" key="1">
    <source>
        <dbReference type="SAM" id="Phobius"/>
    </source>
</evidence>
<sequence length="214" mass="23443">MSPFANVGNAVVTKLAQVYGPDLKVLGAAILVLVGGIVGVWFLLRLFGVRIGLSETAKQRIRNKAAKRKAAFPFKFSYAGNSGKAKAADASGPWTDPAKGVLTQGELWDREGIEADFEFFSSAGLSDMWFAFAEGDNNPRIQNVTANWSNFFSGYGSLDGLASAENVDEHTKLAIYRHASRLVKLRMDALYADREDWARAYAGDYESRPMKFTA</sequence>
<dbReference type="Proteomes" id="UP000175707">
    <property type="component" value="Unassembled WGS sequence"/>
</dbReference>
<evidence type="ECO:0000313" key="3">
    <source>
        <dbReference type="Proteomes" id="UP000175707"/>
    </source>
</evidence>
<gene>
    <name evidence="2" type="ORF">BAE30_06110</name>
</gene>
<feature type="transmembrane region" description="Helical" evidence="1">
    <location>
        <begin position="25"/>
        <end position="44"/>
    </location>
</feature>
<dbReference type="AlphaFoldDB" id="A0A1E7YX39"/>
<evidence type="ECO:0000313" key="2">
    <source>
        <dbReference type="EMBL" id="OFC61073.1"/>
    </source>
</evidence>
<proteinExistence type="predicted"/>
<accession>A0A1E7YX39</accession>
<dbReference type="EMBL" id="LZYH01000443">
    <property type="protein sequence ID" value="OFC61073.1"/>
    <property type="molecule type" value="Genomic_DNA"/>
</dbReference>
<reference evidence="2 3" key="1">
    <citation type="submission" date="2016-06" db="EMBL/GenBank/DDBJ databases">
        <title>Gene turnover analysis identifies the evolutionary adaptation of the extremophile Acidithiobacillus caldus.</title>
        <authorList>
            <person name="Zhang X."/>
        </authorList>
    </citation>
    <scope>NUCLEOTIDE SEQUENCE [LARGE SCALE GENOMIC DNA]</scope>
    <source>
        <strain evidence="2 3">S1</strain>
    </source>
</reference>
<name>A0A1E7YX39_9PROT</name>
<protein>
    <submittedName>
        <fullName evidence="2">Uncharacterized protein</fullName>
    </submittedName>
</protein>
<organism evidence="2 3">
    <name type="scientific">Acidithiobacillus caldus</name>
    <dbReference type="NCBI Taxonomy" id="33059"/>
    <lineage>
        <taxon>Bacteria</taxon>
        <taxon>Pseudomonadati</taxon>
        <taxon>Pseudomonadota</taxon>
        <taxon>Acidithiobacillia</taxon>
        <taxon>Acidithiobacillales</taxon>
        <taxon>Acidithiobacillaceae</taxon>
        <taxon>Acidithiobacillus</taxon>
    </lineage>
</organism>
<keyword evidence="1" id="KW-1133">Transmembrane helix</keyword>
<keyword evidence="1" id="KW-0812">Transmembrane</keyword>
<keyword evidence="1" id="KW-0472">Membrane</keyword>
<comment type="caution">
    <text evidence="2">The sequence shown here is derived from an EMBL/GenBank/DDBJ whole genome shotgun (WGS) entry which is preliminary data.</text>
</comment>